<keyword evidence="4" id="KW-1185">Reference proteome</keyword>
<protein>
    <recommendedName>
        <fullName evidence="2">Chaperone DnaJ C-terminal domain-containing protein</fullName>
    </recommendedName>
</protein>
<dbReference type="GO" id="GO:0051082">
    <property type="term" value="F:unfolded protein binding"/>
    <property type="evidence" value="ECO:0007669"/>
    <property type="project" value="InterPro"/>
</dbReference>
<dbReference type="EMBL" id="BLLF01000336">
    <property type="protein sequence ID" value="GFH10674.1"/>
    <property type="molecule type" value="Genomic_DNA"/>
</dbReference>
<feature type="region of interest" description="Disordered" evidence="1">
    <location>
        <begin position="109"/>
        <end position="129"/>
    </location>
</feature>
<comment type="caution">
    <text evidence="3">The sequence shown here is derived from an EMBL/GenBank/DDBJ whole genome shotgun (WGS) entry which is preliminary data.</text>
</comment>
<dbReference type="AlphaFoldDB" id="A0A699YV35"/>
<proteinExistence type="predicted"/>
<reference evidence="3 4" key="1">
    <citation type="submission" date="2020-02" db="EMBL/GenBank/DDBJ databases">
        <title>Draft genome sequence of Haematococcus lacustris strain NIES-144.</title>
        <authorList>
            <person name="Morimoto D."/>
            <person name="Nakagawa S."/>
            <person name="Yoshida T."/>
            <person name="Sawayama S."/>
        </authorList>
    </citation>
    <scope>NUCLEOTIDE SEQUENCE [LARGE SCALE GENOMIC DNA]</scope>
    <source>
        <strain evidence="3 4">NIES-144</strain>
    </source>
</reference>
<gene>
    <name evidence="3" type="ORF">HaLaN_06032</name>
</gene>
<dbReference type="Proteomes" id="UP000485058">
    <property type="component" value="Unassembled WGS sequence"/>
</dbReference>
<dbReference type="Gene3D" id="2.60.260.20">
    <property type="entry name" value="Urease metallochaperone UreE, N-terminal domain"/>
    <property type="match status" value="1"/>
</dbReference>
<dbReference type="Pfam" id="PF01556">
    <property type="entry name" value="DnaJ_C"/>
    <property type="match status" value="1"/>
</dbReference>
<name>A0A699YV35_HAELA</name>
<dbReference type="GO" id="GO:0006457">
    <property type="term" value="P:protein folding"/>
    <property type="evidence" value="ECO:0007669"/>
    <property type="project" value="InterPro"/>
</dbReference>
<evidence type="ECO:0000313" key="3">
    <source>
        <dbReference type="EMBL" id="GFH10674.1"/>
    </source>
</evidence>
<evidence type="ECO:0000256" key="1">
    <source>
        <dbReference type="SAM" id="MobiDB-lite"/>
    </source>
</evidence>
<dbReference type="InterPro" id="IPR008971">
    <property type="entry name" value="HSP40/DnaJ_pept-bd"/>
</dbReference>
<evidence type="ECO:0000313" key="4">
    <source>
        <dbReference type="Proteomes" id="UP000485058"/>
    </source>
</evidence>
<organism evidence="3 4">
    <name type="scientific">Haematococcus lacustris</name>
    <name type="common">Green alga</name>
    <name type="synonym">Haematococcus pluvialis</name>
    <dbReference type="NCBI Taxonomy" id="44745"/>
    <lineage>
        <taxon>Eukaryota</taxon>
        <taxon>Viridiplantae</taxon>
        <taxon>Chlorophyta</taxon>
        <taxon>core chlorophytes</taxon>
        <taxon>Chlorophyceae</taxon>
        <taxon>CS clade</taxon>
        <taxon>Chlamydomonadales</taxon>
        <taxon>Haematococcaceae</taxon>
        <taxon>Haematococcus</taxon>
    </lineage>
</organism>
<dbReference type="InterPro" id="IPR002939">
    <property type="entry name" value="DnaJ_C"/>
</dbReference>
<evidence type="ECO:0000259" key="2">
    <source>
        <dbReference type="Pfam" id="PF01556"/>
    </source>
</evidence>
<dbReference type="SUPFAM" id="SSF49493">
    <property type="entry name" value="HSP40/DnaJ peptide-binding domain"/>
    <property type="match status" value="1"/>
</dbReference>
<sequence length="129" mass="14169">MLRFHVHMSDDMERRGLDMHTRLPLSLWDALLGTSLEVATARGLRILDVPPGVQHGDTLQMQHAGVANSERGVMSYGHHYFELHLVVPDSASLTPDALTALDGLRRLREKHQHSEGEAGAAETSAVGRS</sequence>
<accession>A0A699YV35</accession>
<feature type="domain" description="Chaperone DnaJ C-terminal" evidence="2">
    <location>
        <begin position="3"/>
        <end position="88"/>
    </location>
</feature>
<feature type="non-terminal residue" evidence="3">
    <location>
        <position position="1"/>
    </location>
</feature>